<gene>
    <name evidence="1" type="ORF">Patl1_29481</name>
</gene>
<evidence type="ECO:0000313" key="2">
    <source>
        <dbReference type="Proteomes" id="UP001164250"/>
    </source>
</evidence>
<organism evidence="1 2">
    <name type="scientific">Pistacia atlantica</name>
    <dbReference type="NCBI Taxonomy" id="434234"/>
    <lineage>
        <taxon>Eukaryota</taxon>
        <taxon>Viridiplantae</taxon>
        <taxon>Streptophyta</taxon>
        <taxon>Embryophyta</taxon>
        <taxon>Tracheophyta</taxon>
        <taxon>Spermatophyta</taxon>
        <taxon>Magnoliopsida</taxon>
        <taxon>eudicotyledons</taxon>
        <taxon>Gunneridae</taxon>
        <taxon>Pentapetalae</taxon>
        <taxon>rosids</taxon>
        <taxon>malvids</taxon>
        <taxon>Sapindales</taxon>
        <taxon>Anacardiaceae</taxon>
        <taxon>Pistacia</taxon>
    </lineage>
</organism>
<proteinExistence type="predicted"/>
<reference evidence="2" key="1">
    <citation type="journal article" date="2023" name="G3 (Bethesda)">
        <title>Genome assembly and association tests identify interacting loci associated with vigor, precocity, and sex in interspecific pistachio rootstocks.</title>
        <authorList>
            <person name="Palmer W."/>
            <person name="Jacygrad E."/>
            <person name="Sagayaradj S."/>
            <person name="Cavanaugh K."/>
            <person name="Han R."/>
            <person name="Bertier L."/>
            <person name="Beede B."/>
            <person name="Kafkas S."/>
            <person name="Golino D."/>
            <person name="Preece J."/>
            <person name="Michelmore R."/>
        </authorList>
    </citation>
    <scope>NUCLEOTIDE SEQUENCE [LARGE SCALE GENOMIC DNA]</scope>
</reference>
<evidence type="ECO:0000313" key="1">
    <source>
        <dbReference type="EMBL" id="KAJ0084665.1"/>
    </source>
</evidence>
<sequence length="52" mass="5656">MMMVLVHSMEVIDSIDLHGNPEMASKVQIMKDYTTKSKPAAISSSFQGSILG</sequence>
<dbReference type="Proteomes" id="UP001164250">
    <property type="component" value="Chromosome 11"/>
</dbReference>
<name>A0ACC1AAV4_9ROSI</name>
<comment type="caution">
    <text evidence="1">The sequence shown here is derived from an EMBL/GenBank/DDBJ whole genome shotgun (WGS) entry which is preliminary data.</text>
</comment>
<accession>A0ACC1AAV4</accession>
<dbReference type="EMBL" id="CM047907">
    <property type="protein sequence ID" value="KAJ0084665.1"/>
    <property type="molecule type" value="Genomic_DNA"/>
</dbReference>
<protein>
    <submittedName>
        <fullName evidence="1">Uncharacterized protein</fullName>
    </submittedName>
</protein>
<keyword evidence="2" id="KW-1185">Reference proteome</keyword>